<evidence type="ECO:0000256" key="1">
    <source>
        <dbReference type="ARBA" id="ARBA00011900"/>
    </source>
</evidence>
<dbReference type="PRINTS" id="PR00507">
    <property type="entry name" value="N12N6MTFRASE"/>
</dbReference>
<evidence type="ECO:0000256" key="5">
    <source>
        <dbReference type="ARBA" id="ARBA00047942"/>
    </source>
</evidence>
<organism evidence="7 8">
    <name type="scientific">Stutzerimonas stutzeri (strain A1501)</name>
    <name type="common">Pseudomonas stutzeri</name>
    <dbReference type="NCBI Taxonomy" id="379731"/>
    <lineage>
        <taxon>Bacteria</taxon>
        <taxon>Pseudomonadati</taxon>
        <taxon>Pseudomonadota</taxon>
        <taxon>Gammaproteobacteria</taxon>
        <taxon>Pseudomonadales</taxon>
        <taxon>Pseudomonadaceae</taxon>
        <taxon>Stutzerimonas</taxon>
    </lineage>
</organism>
<sequence length="1242" mass="140423">MSNNTHLKQAISQRILAFATQPLRQAGLSLFATLGYESDRAMETPSVADFRTQFDPESKLEHPAALIASWKSADLLFQLTDEELSRSTALFKDESVKTSLLQSYVFIAIELVEGDYVRGKLAGIARQINRIFPMPVMVLFKIGGQLSIAVINRRLNKRDDSKDVLGKVTLIQNIAIDKPHPGHLDILASFSLAELTEGRQIIQNFDQLHAAWEEVFNVELLNKRFYRELANWYFWALPQVDFPADIEKDDEKRRATGLIRLLTRLIFCWFLKEKSLVPDKLFVEDELKKILKDLSPDASTYNEAILQNLFFATLNQRMGKDAKGQPFRAFAKDEGFQKNRATYGVDTLYRYEDHFLDSDTALEHFADVPFLNGGLFECLDHIEDGTNKKLYLDGFSRNAKKRPTIPNRLFFGGEHEEDLSGAYGDKKRKKEKVRGLLHILHAYKFTIVENTPVDQEIALDPELLGKVFENLLASYNEETKTTARKQTGSFYTPRPIVEYMVDESLKSHFTGMLVKADMNEQDAKTGLDILFAYTEQRLTFTEKQIAKLLNAIHTCKILDPACGSGAFPMGILHKLVYIIHRLDPDNSRWKQIQIDAAAKIPDSSAREAAIEAIERDFAENEDDYGRKLYLIENCLYGVDIQPIAIQISKLRFFISLICDQRTNRNKRENHGIRPLPNLETKFVAADTLIGLPEMDQLELLPGRVIEIEDEIESLYHRHFAVQRRDQKLALQKKIKGLREELGKVLAESLGSSKKAQHIADWDPFNPQASSDFFDPHWMFGRLLAEGFDVVLGNPPYQSAIEHKKSNGGEYRNRIKERYDSATGTWDLYVPFFEAGINFLKPNGILSYISPNKFLSATYGVGLRQYLLRETRILTLADVSHLPIFESASVYPVISVFKKGRPTKNYPFDLLLPSSKESQFKSDEYLLEEQDSGALTLLPDNLWGFLLSPNLKVLKDLLAGCETLDTFTRVCATTTAAEAEELGATLCSAPSMGWKTLNTGTIDPFSNHWASNPIRHQGRSIAQPILPDGPKVSKNRRDLYSSPKLIVAKMALGFEGFVDRDGQYAALNCNCVSAPSNNWTLDAIALVLHSSVVAFSYKQYFDGLRMSGGYLPFQAPQLKIIPFPKIQEHAAHVLDALGRIRSAAANIEIEAPARIFLADLSDACVMECYFHEHMSERDLLFLDDIAPYLAAYDPDSSESQQCEFIDQLYHTLNTPTSKIRNRLLRISAESPDLLAVIKGDGKA</sequence>
<dbReference type="InterPro" id="IPR011639">
    <property type="entry name" value="MethylTrfase_TaqI-like_dom"/>
</dbReference>
<dbReference type="PANTHER" id="PTHR33841:SF1">
    <property type="entry name" value="DNA METHYLTRANSFERASE A"/>
    <property type="match status" value="1"/>
</dbReference>
<accession>A4VPD1</accession>
<keyword evidence="8" id="KW-1185">Reference proteome</keyword>
<dbReference type="HOGENOM" id="CLU_002539_1_0_6"/>
<dbReference type="InterPro" id="IPR029063">
    <property type="entry name" value="SAM-dependent_MTases_sf"/>
</dbReference>
<dbReference type="eggNOG" id="COG0827">
    <property type="taxonomic scope" value="Bacteria"/>
</dbReference>
<dbReference type="GO" id="GO:0032259">
    <property type="term" value="P:methylation"/>
    <property type="evidence" value="ECO:0007669"/>
    <property type="project" value="UniProtKB-KW"/>
</dbReference>
<dbReference type="Pfam" id="PF07669">
    <property type="entry name" value="Eco57I"/>
    <property type="match status" value="1"/>
</dbReference>
<feature type="domain" description="Type II methyltransferase M.TaqI-like" evidence="6">
    <location>
        <begin position="633"/>
        <end position="884"/>
    </location>
</feature>
<dbReference type="eggNOG" id="COG1002">
    <property type="taxonomic scope" value="Bacteria"/>
</dbReference>
<dbReference type="PROSITE" id="PS00092">
    <property type="entry name" value="N6_MTASE"/>
    <property type="match status" value="1"/>
</dbReference>
<proteinExistence type="predicted"/>
<dbReference type="GO" id="GO:0003676">
    <property type="term" value="F:nucleic acid binding"/>
    <property type="evidence" value="ECO:0007669"/>
    <property type="project" value="InterPro"/>
</dbReference>
<evidence type="ECO:0000313" key="8">
    <source>
        <dbReference type="Proteomes" id="UP000000233"/>
    </source>
</evidence>
<reference evidence="7 8" key="1">
    <citation type="journal article" date="2008" name="Proc. Natl. Acad. Sci. U.S.A.">
        <title>Nitrogen fixation island and rhizosphere competence traits in the genome of root-associated Pseudomonas stutzeri A1501.</title>
        <authorList>
            <person name="Yan Y."/>
            <person name="Yang J."/>
            <person name="Dou Y."/>
            <person name="Chen M."/>
            <person name="Ping S."/>
            <person name="Peng J."/>
            <person name="Lu W."/>
            <person name="Zhang W."/>
            <person name="Yao Z."/>
            <person name="Li H."/>
            <person name="Liu W."/>
            <person name="He S."/>
            <person name="Geng L."/>
            <person name="Zhang X."/>
            <person name="Yang F."/>
            <person name="Yu H."/>
            <person name="Zhan Y."/>
            <person name="Li D."/>
            <person name="Lin Z."/>
            <person name="Wang Y."/>
            <person name="Elmerich C."/>
            <person name="Lin M."/>
            <person name="Jin Q."/>
        </authorList>
    </citation>
    <scope>NUCLEOTIDE SEQUENCE [LARGE SCALE GENOMIC DNA]</scope>
    <source>
        <strain evidence="7 8">A1501</strain>
    </source>
</reference>
<evidence type="ECO:0000259" key="6">
    <source>
        <dbReference type="Pfam" id="PF07669"/>
    </source>
</evidence>
<name>A4VPD1_STUS1</name>
<dbReference type="InterPro" id="IPR050953">
    <property type="entry name" value="N4_N6_ade-DNA_methylase"/>
</dbReference>
<dbReference type="InterPro" id="IPR002052">
    <property type="entry name" value="DNA_methylase_N6_adenine_CS"/>
</dbReference>
<dbReference type="GO" id="GO:0009007">
    <property type="term" value="F:site-specific DNA-methyltransferase (adenine-specific) activity"/>
    <property type="evidence" value="ECO:0007669"/>
    <property type="project" value="UniProtKB-EC"/>
</dbReference>
<dbReference type="KEGG" id="psa:PST_3196"/>
<dbReference type="PANTHER" id="PTHR33841">
    <property type="entry name" value="DNA METHYLTRANSFERASE YEEA-RELATED"/>
    <property type="match status" value="1"/>
</dbReference>
<evidence type="ECO:0000256" key="3">
    <source>
        <dbReference type="ARBA" id="ARBA00022679"/>
    </source>
</evidence>
<protein>
    <recommendedName>
        <fullName evidence="1">site-specific DNA-methyltransferase (adenine-specific)</fullName>
        <ecNumber evidence="1">2.1.1.72</ecNumber>
    </recommendedName>
</protein>
<dbReference type="EMBL" id="CP000304">
    <property type="protein sequence ID" value="ABP80832.1"/>
    <property type="molecule type" value="Genomic_DNA"/>
</dbReference>
<keyword evidence="2" id="KW-0489">Methyltransferase</keyword>
<dbReference type="Proteomes" id="UP000000233">
    <property type="component" value="Chromosome"/>
</dbReference>
<keyword evidence="4" id="KW-0949">S-adenosyl-L-methionine</keyword>
<evidence type="ECO:0000313" key="7">
    <source>
        <dbReference type="EMBL" id="ABP80832.1"/>
    </source>
</evidence>
<dbReference type="AlphaFoldDB" id="A4VPD1"/>
<comment type="catalytic activity">
    <reaction evidence="5">
        <text>a 2'-deoxyadenosine in DNA + S-adenosyl-L-methionine = an N(6)-methyl-2'-deoxyadenosine in DNA + S-adenosyl-L-homocysteine + H(+)</text>
        <dbReference type="Rhea" id="RHEA:15197"/>
        <dbReference type="Rhea" id="RHEA-COMP:12418"/>
        <dbReference type="Rhea" id="RHEA-COMP:12419"/>
        <dbReference type="ChEBI" id="CHEBI:15378"/>
        <dbReference type="ChEBI" id="CHEBI:57856"/>
        <dbReference type="ChEBI" id="CHEBI:59789"/>
        <dbReference type="ChEBI" id="CHEBI:90615"/>
        <dbReference type="ChEBI" id="CHEBI:90616"/>
        <dbReference type="EC" id="2.1.1.72"/>
    </reaction>
</comment>
<evidence type="ECO:0000256" key="4">
    <source>
        <dbReference type="ARBA" id="ARBA00022691"/>
    </source>
</evidence>
<dbReference type="RefSeq" id="WP_011914274.1">
    <property type="nucleotide sequence ID" value="NC_009434.1"/>
</dbReference>
<keyword evidence="3" id="KW-0808">Transferase</keyword>
<evidence type="ECO:0000256" key="2">
    <source>
        <dbReference type="ARBA" id="ARBA00022603"/>
    </source>
</evidence>
<dbReference type="REBASE" id="15050">
    <property type="entry name" value="PstA1501ORF3196P"/>
</dbReference>
<dbReference type="Gene3D" id="3.40.50.150">
    <property type="entry name" value="Vaccinia Virus protein VP39"/>
    <property type="match status" value="1"/>
</dbReference>
<dbReference type="EC" id="2.1.1.72" evidence="1"/>
<dbReference type="GO" id="GO:0006304">
    <property type="term" value="P:DNA modification"/>
    <property type="evidence" value="ECO:0007669"/>
    <property type="project" value="InterPro"/>
</dbReference>
<gene>
    <name evidence="7" type="ordered locus">PST_3196</name>
</gene>
<dbReference type="SUPFAM" id="SSF53335">
    <property type="entry name" value="S-adenosyl-L-methionine-dependent methyltransferases"/>
    <property type="match status" value="1"/>
</dbReference>